<organism evidence="1 2">
    <name type="scientific">Cryobacterium luteum</name>
    <dbReference type="NCBI Taxonomy" id="1424661"/>
    <lineage>
        <taxon>Bacteria</taxon>
        <taxon>Bacillati</taxon>
        <taxon>Actinomycetota</taxon>
        <taxon>Actinomycetes</taxon>
        <taxon>Micrococcales</taxon>
        <taxon>Microbacteriaceae</taxon>
        <taxon>Cryobacterium</taxon>
    </lineage>
</organism>
<evidence type="ECO:0000313" key="1">
    <source>
        <dbReference type="EMBL" id="TFB88445.1"/>
    </source>
</evidence>
<keyword evidence="2" id="KW-1185">Reference proteome</keyword>
<dbReference type="STRING" id="1424661.SAMN05216281_10194"/>
<name>A0A1H8A9K7_9MICO</name>
<proteinExistence type="predicted"/>
<dbReference type="RefSeq" id="WP_092106167.1">
    <property type="nucleotide sequence ID" value="NZ_FOCN01000001.1"/>
</dbReference>
<accession>A0A1H8A9K7</accession>
<dbReference type="OrthoDB" id="1900402at2"/>
<dbReference type="AlphaFoldDB" id="A0A1H8A9K7"/>
<evidence type="ECO:0000313" key="2">
    <source>
        <dbReference type="Proteomes" id="UP000297654"/>
    </source>
</evidence>
<gene>
    <name evidence="1" type="ORF">E3O10_11580</name>
</gene>
<protein>
    <submittedName>
        <fullName evidence="1">Uncharacterized protein</fullName>
    </submittedName>
</protein>
<dbReference type="EMBL" id="SOFF01000031">
    <property type="protein sequence ID" value="TFB88445.1"/>
    <property type="molecule type" value="Genomic_DNA"/>
</dbReference>
<dbReference type="InterPro" id="IPR047715">
    <property type="entry name" value="EboA_dom"/>
</dbReference>
<comment type="caution">
    <text evidence="1">The sequence shown here is derived from an EMBL/GenBank/DDBJ whole genome shotgun (WGS) entry which is preliminary data.</text>
</comment>
<dbReference type="NCBIfam" id="NF035938">
    <property type="entry name" value="EboA_domain"/>
    <property type="match status" value="1"/>
</dbReference>
<sequence length="250" mass="26800">MTGAGSGAAITLAHHLTGDAATWLAAACIDVQQHPSAITRYFPAVSRRCGRVPLWADDVRGLRHGTIDDAARGVLLGALTPIGPALVELLDDLYQHGDAGEKRGVLRGLHRLDTAEQPIGPALLPLIDDALRTNDVRLVAAALQPYGAYYLGPDAYRQAVVKCVFTGVPLNVIANLAERQTIELARMLVDLAHERSAAGRDIPDDIAAVVAAFPECLHRPDLPGALLAELQPHIYIRSNDTCASWTRTFT</sequence>
<reference evidence="1 2" key="1">
    <citation type="submission" date="2019-03" db="EMBL/GenBank/DDBJ databases">
        <title>Genomics of glacier-inhabiting Cryobacterium strains.</title>
        <authorList>
            <person name="Liu Q."/>
            <person name="Xin Y.-H."/>
        </authorList>
    </citation>
    <scope>NUCLEOTIDE SEQUENCE [LARGE SCALE GENOMIC DNA]</scope>
    <source>
        <strain evidence="1 2">Hh15</strain>
    </source>
</reference>
<dbReference type="Proteomes" id="UP000297654">
    <property type="component" value="Unassembled WGS sequence"/>
</dbReference>